<dbReference type="PANTHER" id="PTHR38826:SF5">
    <property type="entry name" value="RIBONUCLEASE VAPC13"/>
    <property type="match status" value="1"/>
</dbReference>
<dbReference type="EMBL" id="CFOE01000009">
    <property type="protein sequence ID" value="CFE34819.1"/>
    <property type="molecule type" value="Genomic_DNA"/>
</dbReference>
<reference evidence="20 33" key="4">
    <citation type="submission" date="2016-04" db="EMBL/GenBank/DDBJ databases">
        <authorList>
            <person name="Bigi M."/>
            <person name="Bigi F."/>
            <person name="Soria M.A."/>
        </authorList>
    </citation>
    <scope>NUCLEOTIDE SEQUENCE [LARGE SCALE GENOMIC DNA]</scope>
    <source>
        <strain evidence="20 33">6548</strain>
    </source>
</reference>
<comment type="cofactor">
    <cofactor evidence="1 7">
        <name>Mg(2+)</name>
        <dbReference type="ChEBI" id="CHEBI:18420"/>
    </cofactor>
</comment>
<evidence type="ECO:0000313" key="9">
    <source>
        <dbReference type="EMBL" id="CFE34819.1"/>
    </source>
</evidence>
<evidence type="ECO:0000313" key="30">
    <source>
        <dbReference type="Proteomes" id="UP000048600"/>
    </source>
</evidence>
<dbReference type="CDD" id="cd09854">
    <property type="entry name" value="PIN_VapC-like"/>
    <property type="match status" value="1"/>
</dbReference>
<dbReference type="EMBL" id="CSAE01000121">
    <property type="protein sequence ID" value="COV46154.1"/>
    <property type="molecule type" value="Genomic_DNA"/>
</dbReference>
<evidence type="ECO:0000256" key="3">
    <source>
        <dbReference type="ARBA" id="ARBA00022722"/>
    </source>
</evidence>
<dbReference type="EMBL" id="CFOH01000037">
    <property type="protein sequence ID" value="CFE46808.1"/>
    <property type="molecule type" value="Genomic_DNA"/>
</dbReference>
<dbReference type="EMBL" id="COPH01000015">
    <property type="protein sequence ID" value="CLW26216.1"/>
    <property type="molecule type" value="Genomic_DNA"/>
</dbReference>
<evidence type="ECO:0000313" key="22">
    <source>
        <dbReference type="EMBL" id="VCU51146.1"/>
    </source>
</evidence>
<dbReference type="Proteomes" id="UP000039217">
    <property type="component" value="Unassembled WGS sequence"/>
</dbReference>
<evidence type="ECO:0000313" key="16">
    <source>
        <dbReference type="EMBL" id="COV60168.1"/>
    </source>
</evidence>
<dbReference type="EMBL" id="CSBK01001457">
    <property type="protein sequence ID" value="COY69038.1"/>
    <property type="molecule type" value="Genomic_DNA"/>
</dbReference>
<reference evidence="23 24" key="3">
    <citation type="submission" date="2015-03" db="EMBL/GenBank/DDBJ databases">
        <authorList>
            <consortium name="Pathogen Informatics"/>
        </authorList>
    </citation>
    <scope>NUCLEOTIDE SEQUENCE [LARGE SCALE GENOMIC DNA]</scope>
    <source>
        <strain evidence="11 31">Bir 187</strain>
        <strain evidence="13 25">D00501624</strain>
        <strain evidence="14 27">G09801536</strain>
        <strain evidence="9 29">G09901357</strain>
        <strain evidence="10 28">H09601792</strain>
        <strain evidence="23">K00500041</strain>
        <strain evidence="17 26">M09401471</strain>
        <strain evidence="24">N09902308</strain>
        <strain evidence="16 30">P00601463</strain>
    </source>
</reference>
<dbReference type="EMBL" id="LR027516">
    <property type="protein sequence ID" value="VCU51146.1"/>
    <property type="molecule type" value="Genomic_DNA"/>
</dbReference>
<evidence type="ECO:0000313" key="19">
    <source>
        <dbReference type="EMBL" id="MBP0684772.1"/>
    </source>
</evidence>
<reference evidence="15" key="1">
    <citation type="submission" date="2015-03" db="EMBL/GenBank/DDBJ databases">
        <authorList>
            <person name="Murphy D."/>
        </authorList>
    </citation>
    <scope>NUCLEOTIDE SEQUENCE [LARGE SCALE GENOMIC DNA]</scope>
    <source>
        <strain evidence="15">K00500041</strain>
    </source>
</reference>
<evidence type="ECO:0000313" key="33">
    <source>
        <dbReference type="Proteomes" id="UP000189452"/>
    </source>
</evidence>
<evidence type="ECO:0000313" key="21">
    <source>
        <dbReference type="EMBL" id="REQ47955.1"/>
    </source>
</evidence>
<dbReference type="HAMAP" id="MF_00265">
    <property type="entry name" value="VapC_Nob1"/>
    <property type="match status" value="1"/>
</dbReference>
<dbReference type="EMBL" id="CSAD01000039">
    <property type="protein sequence ID" value="COU85628.1"/>
    <property type="molecule type" value="Genomic_DNA"/>
</dbReference>
<dbReference type="EMBL" id="CSAJ01000268">
    <property type="protein sequence ID" value="COW27498.1"/>
    <property type="molecule type" value="Genomic_DNA"/>
</dbReference>
<dbReference type="Proteomes" id="UP000048600">
    <property type="component" value="Unassembled WGS sequence"/>
</dbReference>
<dbReference type="EMBL" id="CNFU01000793">
    <property type="protein sequence ID" value="CKS52043.1"/>
    <property type="molecule type" value="Genomic_DNA"/>
</dbReference>
<sequence length="126" mass="14237">MIFVDTNVFMYAVGRDHPLRMPAREFLEHSLEHQDRLVTSAEAMQELLNAYVPVGRNSTLDSALTLVRALTEIWPVEAADVAHARTLHHRHPGLGARDLLHLACCQRRGVTRIKTFDHTLASAFRS</sequence>
<dbReference type="GO" id="GO:0004540">
    <property type="term" value="F:RNA nuclease activity"/>
    <property type="evidence" value="ECO:0007669"/>
    <property type="project" value="InterPro"/>
</dbReference>
<dbReference type="EMBL" id="JAGIZI010000031">
    <property type="protein sequence ID" value="MBP0684772.1"/>
    <property type="molecule type" value="Genomic_DNA"/>
</dbReference>
<dbReference type="STRING" id="115862.BBG46_14945"/>
<dbReference type="EMBL" id="CHKL01000014">
    <property type="protein sequence ID" value="COV60168.1"/>
    <property type="molecule type" value="Genomic_DNA"/>
</dbReference>
<keyword evidence="2 7" id="KW-1277">Toxin-antitoxin system</keyword>
<evidence type="ECO:0000256" key="1">
    <source>
        <dbReference type="ARBA" id="ARBA00001946"/>
    </source>
</evidence>
<evidence type="ECO:0000313" key="23">
    <source>
        <dbReference type="Proteomes" id="UP000038802"/>
    </source>
</evidence>
<dbReference type="Proteomes" id="UP000256381">
    <property type="component" value="Unassembled WGS sequence"/>
</dbReference>
<proteinExistence type="inferred from homology"/>
<dbReference type="AlphaFoldDB" id="A0A045K6X0"/>
<evidence type="ECO:0000313" key="26">
    <source>
        <dbReference type="Proteomes" id="UP000044938"/>
    </source>
</evidence>
<dbReference type="SUPFAM" id="SSF88723">
    <property type="entry name" value="PIN domain-like"/>
    <property type="match status" value="1"/>
</dbReference>
<dbReference type="Proteomes" id="UP000049023">
    <property type="component" value="Unassembled WGS sequence"/>
</dbReference>
<evidence type="ECO:0000313" key="11">
    <source>
        <dbReference type="EMBL" id="CKS52043.1"/>
    </source>
</evidence>
<evidence type="ECO:0000313" key="18">
    <source>
        <dbReference type="EMBL" id="COY69038.1"/>
    </source>
</evidence>
<comment type="similarity">
    <text evidence="7">Belongs to the PINc/VapC protein family.</text>
</comment>
<keyword evidence="5 7" id="KW-0378">Hydrolase</keyword>
<dbReference type="GO" id="GO:0000287">
    <property type="term" value="F:magnesium ion binding"/>
    <property type="evidence" value="ECO:0007669"/>
    <property type="project" value="UniProtKB-UniRule"/>
</dbReference>
<dbReference type="Proteomes" id="UP000045842">
    <property type="component" value="Unassembled WGS sequence"/>
</dbReference>
<reference evidence="20 33" key="6">
    <citation type="submission" date="2017-02" db="EMBL/GenBank/DDBJ databases">
        <title>Protein polymorphisms may explain contrasting epidemiological fitness of two variants of a multidrug-resistant Mycobacterium tuberculosis strain.</title>
        <authorList>
            <person name="Bigi M.M."/>
            <person name="Lopez B."/>
            <person name="Blanco F.C."/>
            <person name="Sasiain M.C."/>
            <person name="De La Barrera S."/>
            <person name="Ritacco V."/>
            <person name="Bigi F."/>
            <person name="Soria M.A."/>
        </authorList>
    </citation>
    <scope>NUCLEOTIDE SEQUENCE [LARGE SCALE GENOMIC DNA]</scope>
    <source>
        <strain evidence="20 33">6548</strain>
    </source>
</reference>
<keyword evidence="3 7" id="KW-0540">Nuclease</keyword>
<dbReference type="EMBL" id="LWDQ01000001">
    <property type="protein sequence ID" value="OMH60804.1"/>
    <property type="molecule type" value="Genomic_DNA"/>
</dbReference>
<evidence type="ECO:0000256" key="6">
    <source>
        <dbReference type="ARBA" id="ARBA00022842"/>
    </source>
</evidence>
<evidence type="ECO:0000313" key="15">
    <source>
        <dbReference type="EMBL" id="COV46154.1"/>
    </source>
</evidence>
<evidence type="ECO:0000313" key="14">
    <source>
        <dbReference type="EMBL" id="COU85628.1"/>
    </source>
</evidence>
<evidence type="ECO:0000313" key="31">
    <source>
        <dbReference type="Proteomes" id="UP000049023"/>
    </source>
</evidence>
<evidence type="ECO:0000259" key="8">
    <source>
        <dbReference type="Pfam" id="PF01850"/>
    </source>
</evidence>
<dbReference type="Gene3D" id="3.40.50.1010">
    <property type="entry name" value="5'-nuclease"/>
    <property type="match status" value="1"/>
</dbReference>
<dbReference type="RefSeq" id="WP_003414592.1">
    <property type="nucleotide sequence ID" value="NZ_AP017901.1"/>
</dbReference>
<dbReference type="Proteomes" id="UP000044938">
    <property type="component" value="Unassembled WGS sequence"/>
</dbReference>
<name>A0A045K6X0_MYCTX</name>
<evidence type="ECO:0000313" key="25">
    <source>
        <dbReference type="Proteomes" id="UP000039217"/>
    </source>
</evidence>
<reference evidence="21 34" key="5">
    <citation type="journal article" date="2017" name="N. Engl. J. Med.">
        <title>Transmission of Extensively Drug-Resistant Tuberculosis in South Africa.</title>
        <authorList>
            <person name="Shah N.S."/>
            <person name="Auld S.C."/>
            <person name="Brust J.C."/>
            <person name="Mathema B."/>
            <person name="Ismail N."/>
            <person name="Moodley P."/>
            <person name="Mlisana K."/>
            <person name="Allana S."/>
            <person name="Campbell A."/>
            <person name="Mthiyane T."/>
            <person name="Morris N."/>
            <person name="Mpangase P."/>
            <person name="van der Meulen H."/>
            <person name="Omar S.V."/>
            <person name="Brown T.S."/>
            <person name="Narechania A."/>
            <person name="Shaskina E."/>
            <person name="Kapwata T."/>
            <person name="Kreiswirth B."/>
            <person name="Gandhi N.R."/>
        </authorList>
    </citation>
    <scope>NUCLEOTIDE SEQUENCE [LARGE SCALE GENOMIC DNA]</scope>
    <source>
        <strain evidence="21 34">32301_S10</strain>
    </source>
</reference>
<dbReference type="Proteomes" id="UP000300237">
    <property type="component" value="Chromosome"/>
</dbReference>
<dbReference type="PANTHER" id="PTHR38826">
    <property type="entry name" value="RIBONUCLEASE VAPC13"/>
    <property type="match status" value="1"/>
</dbReference>
<evidence type="ECO:0000313" key="28">
    <source>
        <dbReference type="Proteomes" id="UP000046947"/>
    </source>
</evidence>
<organism evidence="18 24">
    <name type="scientific">Mycobacterium tuberculosis</name>
    <dbReference type="NCBI Taxonomy" id="1773"/>
    <lineage>
        <taxon>Bacteria</taxon>
        <taxon>Bacillati</taxon>
        <taxon>Actinomycetota</taxon>
        <taxon>Actinomycetes</taxon>
        <taxon>Mycobacteriales</taxon>
        <taxon>Mycobacteriaceae</taxon>
        <taxon>Mycobacterium</taxon>
        <taxon>Mycobacterium tuberculosis complex</taxon>
    </lineage>
</organism>
<dbReference type="PATRIC" id="fig|1773.206.peg.1556"/>
<dbReference type="Proteomes" id="UP000048289">
    <property type="component" value="Unassembled WGS sequence"/>
</dbReference>
<gene>
    <name evidence="22" type="primary">vapC23</name>
    <name evidence="7" type="synonym">vapC</name>
    <name evidence="20" type="synonym">vapC_7</name>
    <name evidence="20" type="ORF">A4S10_02989</name>
    <name evidence="22" type="ORF">DKC2_3048</name>
    <name evidence="21" type="ORF">DSJ38_20940</name>
    <name evidence="13" type="ORF">ERS007661_01203</name>
    <name evidence="14" type="ORF">ERS007679_00511</name>
    <name evidence="9" type="ORF">ERS007681_00158</name>
    <name evidence="10" type="ORF">ERS007688_00418</name>
    <name evidence="15" type="ORF">ERS007703_01439</name>
    <name evidence="17" type="ORF">ERS007720_02207</name>
    <name evidence="18" type="ORF">ERS007739_02976</name>
    <name evidence="16" type="ORF">ERS007741_00262</name>
    <name evidence="11" type="ORF">ERS027661_03190</name>
    <name evidence="12" type="ORF">ERS094118_02222</name>
    <name evidence="19" type="ORF">J8J21_16965</name>
</gene>
<feature type="binding site" evidence="7">
    <location>
        <position position="5"/>
    </location>
    <ligand>
        <name>Mg(2+)</name>
        <dbReference type="ChEBI" id="CHEBI:18420"/>
    </ligand>
</feature>
<dbReference type="GO" id="GO:0016787">
    <property type="term" value="F:hydrolase activity"/>
    <property type="evidence" value="ECO:0007669"/>
    <property type="project" value="UniProtKB-KW"/>
</dbReference>
<dbReference type="Proteomes" id="UP000189452">
    <property type="component" value="Chromosome"/>
</dbReference>
<accession>A0A045K6X0</accession>
<evidence type="ECO:0000256" key="5">
    <source>
        <dbReference type="ARBA" id="ARBA00022801"/>
    </source>
</evidence>
<keyword evidence="4 7" id="KW-0479">Metal-binding</keyword>
<evidence type="ECO:0000313" key="24">
    <source>
        <dbReference type="Proteomes" id="UP000039021"/>
    </source>
</evidence>
<evidence type="ECO:0000313" key="35">
    <source>
        <dbReference type="Proteomes" id="UP000300237"/>
    </source>
</evidence>
<dbReference type="Proteomes" id="UP000039021">
    <property type="component" value="Unassembled WGS sequence"/>
</dbReference>
<comment type="function">
    <text evidence="7">Toxic component of a toxin-antitoxin (TA) system. An RNase.</text>
</comment>
<dbReference type="Proteomes" id="UP000671119">
    <property type="component" value="Unassembled WGS sequence"/>
</dbReference>
<keyword evidence="20" id="KW-0255">Endonuclease</keyword>
<dbReference type="Proteomes" id="UP000038802">
    <property type="component" value="Unassembled WGS sequence"/>
</dbReference>
<feature type="domain" description="PIN" evidence="8">
    <location>
        <begin position="2"/>
        <end position="121"/>
    </location>
</feature>
<evidence type="ECO:0000313" key="10">
    <source>
        <dbReference type="EMBL" id="CFE46808.1"/>
    </source>
</evidence>
<reference evidence="19 36" key="9">
    <citation type="submission" date="2021-03" db="EMBL/GenBank/DDBJ databases">
        <title>Whole Genome Sequencing of Mycobacterium tuberculosis clinical isolates from Arunachal Pradesh, India.</title>
        <authorList>
            <person name="Singh S."/>
            <person name="Mudliar S.R."/>
            <person name="Kulsum U."/>
            <person name="Rufai S.B."/>
            <person name="Singh P.K."/>
            <person name="Umpo M."/>
            <person name="Nyori M."/>
        </authorList>
    </citation>
    <scope>NUCLEOTIDE SEQUENCE [LARGE SCALE GENOMIC DNA]</scope>
    <source>
        <strain evidence="19 36">OMICS/BPL/0142/20/SP</strain>
    </source>
</reference>
<dbReference type="GO" id="GO:0004519">
    <property type="term" value="F:endonuclease activity"/>
    <property type="evidence" value="ECO:0007669"/>
    <property type="project" value="UniProtKB-KW"/>
</dbReference>
<reference evidence="21" key="7">
    <citation type="submission" date="2018-07" db="EMBL/GenBank/DDBJ databases">
        <authorList>
            <person name="Shah S."/>
            <person name="Brown T."/>
            <person name="Auld S."/>
            <person name="Bratton K."/>
            <person name="Narechania A."/>
            <person name="Mathema B."/>
            <person name="Gandhi N."/>
        </authorList>
    </citation>
    <scope>NUCLEOTIDE SEQUENCE</scope>
    <source>
        <strain evidence="21">32301_S10</strain>
    </source>
</reference>
<evidence type="ECO:0000313" key="20">
    <source>
        <dbReference type="EMBL" id="OMH60804.1"/>
    </source>
</evidence>
<dbReference type="SMR" id="A0A045K6X0"/>
<dbReference type="EMBL" id="QTBD01000233">
    <property type="protein sequence ID" value="REQ47955.1"/>
    <property type="molecule type" value="Genomic_DNA"/>
</dbReference>
<evidence type="ECO:0000313" key="36">
    <source>
        <dbReference type="Proteomes" id="UP000671119"/>
    </source>
</evidence>
<reference evidence="22 35" key="8">
    <citation type="submission" date="2018-08" db="EMBL/GenBank/DDBJ databases">
        <authorList>
            <person name="Fokvardsen B D."/>
            <person name="Norman A."/>
        </authorList>
    </citation>
    <scope>NUCLEOTIDE SEQUENCE [LARGE SCALE GENOMIC DNA]</scope>
    <source>
        <strain evidence="22 35">DKC2</strain>
    </source>
</reference>
<dbReference type="InterPro" id="IPR029060">
    <property type="entry name" value="PIN-like_dom_sf"/>
</dbReference>
<evidence type="ECO:0000313" key="13">
    <source>
        <dbReference type="EMBL" id="CNU80760.1"/>
    </source>
</evidence>
<evidence type="ECO:0000256" key="7">
    <source>
        <dbReference type="HAMAP-Rule" id="MF_00265"/>
    </source>
</evidence>
<evidence type="ECO:0000313" key="32">
    <source>
        <dbReference type="Proteomes" id="UP000050139"/>
    </source>
</evidence>
<keyword evidence="6 7" id="KW-0460">Magnesium</keyword>
<dbReference type="InterPro" id="IPR002716">
    <property type="entry name" value="PIN_dom"/>
</dbReference>
<evidence type="ECO:0000313" key="17">
    <source>
        <dbReference type="EMBL" id="COW27498.1"/>
    </source>
</evidence>
<evidence type="ECO:0000256" key="2">
    <source>
        <dbReference type="ARBA" id="ARBA00022649"/>
    </source>
</evidence>
<dbReference type="EC" id="3.1.-.-" evidence="7"/>
<dbReference type="Proteomes" id="UP000050139">
    <property type="component" value="Unassembled WGS sequence"/>
</dbReference>
<dbReference type="InterPro" id="IPR052106">
    <property type="entry name" value="PINc/VapC_TA"/>
</dbReference>
<protein>
    <recommendedName>
        <fullName evidence="7">Ribonuclease VapC</fullName>
        <shortName evidence="7">RNase VapC</shortName>
        <ecNumber evidence="7">3.1.-.-</ecNumber>
    </recommendedName>
    <alternativeName>
        <fullName evidence="7">Toxin VapC</fullName>
    </alternativeName>
</protein>
<evidence type="ECO:0000313" key="34">
    <source>
        <dbReference type="Proteomes" id="UP000256381"/>
    </source>
</evidence>
<evidence type="ECO:0000256" key="4">
    <source>
        <dbReference type="ARBA" id="ARBA00022723"/>
    </source>
</evidence>
<evidence type="ECO:0000313" key="29">
    <source>
        <dbReference type="Proteomes" id="UP000048289"/>
    </source>
</evidence>
<dbReference type="InterPro" id="IPR022907">
    <property type="entry name" value="VapC_family"/>
</dbReference>
<feature type="binding site" evidence="7">
    <location>
        <position position="98"/>
    </location>
    <ligand>
        <name>Mg(2+)</name>
        <dbReference type="ChEBI" id="CHEBI:18420"/>
    </ligand>
</feature>
<dbReference type="Proteomes" id="UP000046947">
    <property type="component" value="Unassembled WGS sequence"/>
</dbReference>
<reference evidence="18 32" key="2">
    <citation type="submission" date="2015-03" db="EMBL/GenBank/DDBJ databases">
        <authorList>
            <consortium name="Pathogen Informatics"/>
            <person name="Murphy D."/>
        </authorList>
    </citation>
    <scope>NUCLEOTIDE SEQUENCE</scope>
    <source>
        <strain evidence="12 32">0268S</strain>
        <strain evidence="18">N09902308</strain>
    </source>
</reference>
<evidence type="ECO:0000313" key="27">
    <source>
        <dbReference type="Proteomes" id="UP000045842"/>
    </source>
</evidence>
<dbReference type="EMBL" id="CQQC01000310">
    <property type="protein sequence ID" value="CNU80760.1"/>
    <property type="molecule type" value="Genomic_DNA"/>
</dbReference>
<dbReference type="GO" id="GO:0090729">
    <property type="term" value="F:toxin activity"/>
    <property type="evidence" value="ECO:0007669"/>
    <property type="project" value="UniProtKB-KW"/>
</dbReference>
<evidence type="ECO:0000313" key="12">
    <source>
        <dbReference type="EMBL" id="CLW26216.1"/>
    </source>
</evidence>
<keyword evidence="7" id="KW-0800">Toxin</keyword>
<dbReference type="Pfam" id="PF01850">
    <property type="entry name" value="PIN"/>
    <property type="match status" value="1"/>
</dbReference>